<feature type="compositionally biased region" description="Basic and acidic residues" evidence="1">
    <location>
        <begin position="19"/>
        <end position="32"/>
    </location>
</feature>
<protein>
    <submittedName>
        <fullName evidence="2">Uncharacterized protein</fullName>
    </submittedName>
</protein>
<proteinExistence type="predicted"/>
<dbReference type="AlphaFoldDB" id="A0A0B6YAW7"/>
<organism evidence="2">
    <name type="scientific">Arion vulgaris</name>
    <dbReference type="NCBI Taxonomy" id="1028688"/>
    <lineage>
        <taxon>Eukaryota</taxon>
        <taxon>Metazoa</taxon>
        <taxon>Spiralia</taxon>
        <taxon>Lophotrochozoa</taxon>
        <taxon>Mollusca</taxon>
        <taxon>Gastropoda</taxon>
        <taxon>Heterobranchia</taxon>
        <taxon>Euthyneura</taxon>
        <taxon>Panpulmonata</taxon>
        <taxon>Eupulmonata</taxon>
        <taxon>Stylommatophora</taxon>
        <taxon>Helicina</taxon>
        <taxon>Arionoidea</taxon>
        <taxon>Arionidae</taxon>
        <taxon>Arion</taxon>
    </lineage>
</organism>
<gene>
    <name evidence="2" type="primary">ORF17483</name>
</gene>
<sequence length="93" mass="11002">METNSVKKAALRWIPEGKQNVKDPKNMEENSRKRTKGNESQLEQNMSICCCPKRQGCHRLEGERDNIRLSMFHHMQFLFNLHFILFSPEWLPG</sequence>
<evidence type="ECO:0000256" key="1">
    <source>
        <dbReference type="SAM" id="MobiDB-lite"/>
    </source>
</evidence>
<dbReference type="EMBL" id="HACG01005765">
    <property type="protein sequence ID" value="CEK52630.1"/>
    <property type="molecule type" value="Transcribed_RNA"/>
</dbReference>
<evidence type="ECO:0000313" key="2">
    <source>
        <dbReference type="EMBL" id="CEK52630.1"/>
    </source>
</evidence>
<name>A0A0B6YAW7_9EUPU</name>
<feature type="region of interest" description="Disordered" evidence="1">
    <location>
        <begin position="1"/>
        <end position="43"/>
    </location>
</feature>
<reference evidence="2" key="1">
    <citation type="submission" date="2014-12" db="EMBL/GenBank/DDBJ databases">
        <title>Insight into the proteome of Arion vulgaris.</title>
        <authorList>
            <person name="Aradska J."/>
            <person name="Bulat T."/>
            <person name="Smidak R."/>
            <person name="Sarate P."/>
            <person name="Gangsoo J."/>
            <person name="Sialana F."/>
            <person name="Bilban M."/>
            <person name="Lubec G."/>
        </authorList>
    </citation>
    <scope>NUCLEOTIDE SEQUENCE</scope>
    <source>
        <tissue evidence="2">Skin</tissue>
    </source>
</reference>
<feature type="non-terminal residue" evidence="2">
    <location>
        <position position="93"/>
    </location>
</feature>
<accession>A0A0B6YAW7</accession>